<organism evidence="2 3">
    <name type="scientific">Gossypium lobatum</name>
    <dbReference type="NCBI Taxonomy" id="34289"/>
    <lineage>
        <taxon>Eukaryota</taxon>
        <taxon>Viridiplantae</taxon>
        <taxon>Streptophyta</taxon>
        <taxon>Embryophyta</taxon>
        <taxon>Tracheophyta</taxon>
        <taxon>Spermatophyta</taxon>
        <taxon>Magnoliopsida</taxon>
        <taxon>eudicotyledons</taxon>
        <taxon>Gunneridae</taxon>
        <taxon>Pentapetalae</taxon>
        <taxon>rosids</taxon>
        <taxon>malvids</taxon>
        <taxon>Malvales</taxon>
        <taxon>Malvaceae</taxon>
        <taxon>Malvoideae</taxon>
        <taxon>Gossypium</taxon>
    </lineage>
</organism>
<dbReference type="PROSITE" id="PS50066">
    <property type="entry name" value="MADS_BOX_2"/>
    <property type="match status" value="1"/>
</dbReference>
<dbReference type="GO" id="GO:0003677">
    <property type="term" value="F:DNA binding"/>
    <property type="evidence" value="ECO:0007669"/>
    <property type="project" value="InterPro"/>
</dbReference>
<evidence type="ECO:0000313" key="3">
    <source>
        <dbReference type="Proteomes" id="UP000593572"/>
    </source>
</evidence>
<dbReference type="Proteomes" id="UP000593572">
    <property type="component" value="Unassembled WGS sequence"/>
</dbReference>
<dbReference type="AlphaFoldDB" id="A0A7J8MQ90"/>
<protein>
    <recommendedName>
        <fullName evidence="1">MADS-box domain-containing protein</fullName>
    </recommendedName>
</protein>
<name>A0A7J8MQ90_9ROSI</name>
<dbReference type="GO" id="GO:0046983">
    <property type="term" value="F:protein dimerization activity"/>
    <property type="evidence" value="ECO:0007669"/>
    <property type="project" value="InterPro"/>
</dbReference>
<reference evidence="2 3" key="1">
    <citation type="journal article" date="2019" name="Genome Biol. Evol.">
        <title>Insights into the evolution of the New World diploid cottons (Gossypium, subgenus Houzingenia) based on genome sequencing.</title>
        <authorList>
            <person name="Grover C.E."/>
            <person name="Arick M.A. 2nd"/>
            <person name="Thrash A."/>
            <person name="Conover J.L."/>
            <person name="Sanders W.S."/>
            <person name="Peterson D.G."/>
            <person name="Frelichowski J.E."/>
            <person name="Scheffler J.A."/>
            <person name="Scheffler B.E."/>
            <person name="Wendel J.F."/>
        </authorList>
    </citation>
    <scope>NUCLEOTIDE SEQUENCE [LARGE SCALE GENOMIC DNA]</scope>
    <source>
        <strain evidence="2">157</strain>
        <tissue evidence="2">Leaf</tissue>
    </source>
</reference>
<proteinExistence type="predicted"/>
<evidence type="ECO:0000259" key="1">
    <source>
        <dbReference type="PROSITE" id="PS50066"/>
    </source>
</evidence>
<gene>
    <name evidence="2" type="ORF">Golob_011595</name>
</gene>
<comment type="caution">
    <text evidence="2">The sequence shown here is derived from an EMBL/GenBank/DDBJ whole genome shotgun (WGS) entry which is preliminary data.</text>
</comment>
<keyword evidence="3" id="KW-1185">Reference proteome</keyword>
<dbReference type="InterPro" id="IPR002100">
    <property type="entry name" value="TF_MADSbox"/>
</dbReference>
<sequence>MANTGKKTRGSQKIEIKMIENEDDRLITFSKC</sequence>
<accession>A0A7J8MQ90</accession>
<dbReference type="EMBL" id="JABEZX010000009">
    <property type="protein sequence ID" value="MBA0566816.1"/>
    <property type="molecule type" value="Genomic_DNA"/>
</dbReference>
<evidence type="ECO:0000313" key="2">
    <source>
        <dbReference type="EMBL" id="MBA0566816.1"/>
    </source>
</evidence>
<feature type="domain" description="MADS-box" evidence="1">
    <location>
        <begin position="9"/>
        <end position="32"/>
    </location>
</feature>